<organism evidence="1 2">
    <name type="scientific">Paxillus rubicundulus Ve08.2h10</name>
    <dbReference type="NCBI Taxonomy" id="930991"/>
    <lineage>
        <taxon>Eukaryota</taxon>
        <taxon>Fungi</taxon>
        <taxon>Dikarya</taxon>
        <taxon>Basidiomycota</taxon>
        <taxon>Agaricomycotina</taxon>
        <taxon>Agaricomycetes</taxon>
        <taxon>Agaricomycetidae</taxon>
        <taxon>Boletales</taxon>
        <taxon>Paxilineae</taxon>
        <taxon>Paxillaceae</taxon>
        <taxon>Paxillus</taxon>
    </lineage>
</organism>
<proteinExistence type="predicted"/>
<dbReference type="InParanoid" id="A0A0D0DGR6"/>
<dbReference type="Proteomes" id="UP000054538">
    <property type="component" value="Unassembled WGS sequence"/>
</dbReference>
<gene>
    <name evidence="1" type="ORF">PAXRUDRAFT_825157</name>
</gene>
<evidence type="ECO:0000313" key="2">
    <source>
        <dbReference type="Proteomes" id="UP000054538"/>
    </source>
</evidence>
<dbReference type="PANTHER" id="PTHR42100">
    <property type="entry name" value="OXIDOREDUCTASE 178 KDA SUBUNIT, PUTATIVE (AFU_ORTHOLOGUE AFUA_8G04320)-RELATED"/>
    <property type="match status" value="1"/>
</dbReference>
<dbReference type="PANTHER" id="PTHR42100:SF1">
    <property type="entry name" value="OXIDOREDUCTASE 178 KDA SUBUNIT, PUTATIVE (AFU_ORTHOLOGUE AFUA_8G04320)-RELATED"/>
    <property type="match status" value="1"/>
</dbReference>
<sequence>MSLTRAAVLVRRKQLCSSTTIIQSRFASRDSHTHGEHDAHDSIEAGFSTPFWRNTLLLSLAAVAFYKWAPAPDEDVYLTRWLAHYATPREILAELNEKHLLQSQQVTDYTTLQARGTRPGIIRYRYPQSLEQASPHLQPVGAVPEVGLVVARSD</sequence>
<accession>A0A0D0DGR6</accession>
<dbReference type="InterPro" id="IPR034444">
    <property type="entry name" value="Nuo17.8"/>
</dbReference>
<keyword evidence="2" id="KW-1185">Reference proteome</keyword>
<protein>
    <submittedName>
        <fullName evidence="1">Uncharacterized protein</fullName>
    </submittedName>
</protein>
<dbReference type="EMBL" id="KN824946">
    <property type="protein sequence ID" value="KIK97217.1"/>
    <property type="molecule type" value="Genomic_DNA"/>
</dbReference>
<reference evidence="2" key="2">
    <citation type="submission" date="2015-01" db="EMBL/GenBank/DDBJ databases">
        <title>Evolutionary Origins and Diversification of the Mycorrhizal Mutualists.</title>
        <authorList>
            <consortium name="DOE Joint Genome Institute"/>
            <consortium name="Mycorrhizal Genomics Consortium"/>
            <person name="Kohler A."/>
            <person name="Kuo A."/>
            <person name="Nagy L.G."/>
            <person name="Floudas D."/>
            <person name="Copeland A."/>
            <person name="Barry K.W."/>
            <person name="Cichocki N."/>
            <person name="Veneault-Fourrey C."/>
            <person name="LaButti K."/>
            <person name="Lindquist E.A."/>
            <person name="Lipzen A."/>
            <person name="Lundell T."/>
            <person name="Morin E."/>
            <person name="Murat C."/>
            <person name="Riley R."/>
            <person name="Ohm R."/>
            <person name="Sun H."/>
            <person name="Tunlid A."/>
            <person name="Henrissat B."/>
            <person name="Grigoriev I.V."/>
            <person name="Hibbett D.S."/>
            <person name="Martin F."/>
        </authorList>
    </citation>
    <scope>NUCLEOTIDE SEQUENCE [LARGE SCALE GENOMIC DNA]</scope>
    <source>
        <strain evidence="2">Ve08.2h10</strain>
    </source>
</reference>
<evidence type="ECO:0000313" key="1">
    <source>
        <dbReference type="EMBL" id="KIK97217.1"/>
    </source>
</evidence>
<reference evidence="1 2" key="1">
    <citation type="submission" date="2014-04" db="EMBL/GenBank/DDBJ databases">
        <authorList>
            <consortium name="DOE Joint Genome Institute"/>
            <person name="Kuo A."/>
            <person name="Kohler A."/>
            <person name="Jargeat P."/>
            <person name="Nagy L.G."/>
            <person name="Floudas D."/>
            <person name="Copeland A."/>
            <person name="Barry K.W."/>
            <person name="Cichocki N."/>
            <person name="Veneault-Fourrey C."/>
            <person name="LaButti K."/>
            <person name="Lindquist E.A."/>
            <person name="Lipzen A."/>
            <person name="Lundell T."/>
            <person name="Morin E."/>
            <person name="Murat C."/>
            <person name="Sun H."/>
            <person name="Tunlid A."/>
            <person name="Henrissat B."/>
            <person name="Grigoriev I.V."/>
            <person name="Hibbett D.S."/>
            <person name="Martin F."/>
            <person name="Nordberg H.P."/>
            <person name="Cantor M.N."/>
            <person name="Hua S.X."/>
        </authorList>
    </citation>
    <scope>NUCLEOTIDE SEQUENCE [LARGE SCALE GENOMIC DNA]</scope>
    <source>
        <strain evidence="1 2">Ve08.2h10</strain>
    </source>
</reference>
<name>A0A0D0DGR6_9AGAM</name>
<dbReference type="GO" id="GO:0005739">
    <property type="term" value="C:mitochondrion"/>
    <property type="evidence" value="ECO:0007669"/>
    <property type="project" value="InterPro"/>
</dbReference>
<dbReference type="AlphaFoldDB" id="A0A0D0DGR6"/>
<dbReference type="HOGENOM" id="CLU_122036_1_0_1"/>
<dbReference type="STRING" id="930991.A0A0D0DGR6"/>
<dbReference type="OrthoDB" id="2120038at2759"/>